<feature type="transmembrane region" description="Helical" evidence="1">
    <location>
        <begin position="67"/>
        <end position="86"/>
    </location>
</feature>
<evidence type="ECO:0000313" key="2">
    <source>
        <dbReference type="EMBL" id="NYE73498.1"/>
    </source>
</evidence>
<proteinExistence type="predicted"/>
<evidence type="ECO:0000256" key="1">
    <source>
        <dbReference type="SAM" id="Phobius"/>
    </source>
</evidence>
<dbReference type="RefSeq" id="WP_179755033.1">
    <property type="nucleotide sequence ID" value="NZ_JACCBU010000001.1"/>
</dbReference>
<keyword evidence="1" id="KW-0472">Membrane</keyword>
<reference evidence="2 3" key="1">
    <citation type="submission" date="2020-07" db="EMBL/GenBank/DDBJ databases">
        <title>Sequencing the genomes of 1000 actinobacteria strains.</title>
        <authorList>
            <person name="Klenk H.-P."/>
        </authorList>
    </citation>
    <scope>NUCLEOTIDE SEQUENCE [LARGE SCALE GENOMIC DNA]</scope>
    <source>
        <strain evidence="2 3">DSM 22083</strain>
    </source>
</reference>
<keyword evidence="1" id="KW-0812">Transmembrane</keyword>
<feature type="transmembrane region" description="Helical" evidence="1">
    <location>
        <begin position="38"/>
        <end position="61"/>
    </location>
</feature>
<keyword evidence="1" id="KW-1133">Transmembrane helix</keyword>
<accession>A0A7Y9LE60</accession>
<protein>
    <recommendedName>
        <fullName evidence="4">DUF2306 domain-containing protein</fullName>
    </recommendedName>
</protein>
<name>A0A7Y9LE60_9ACTN</name>
<comment type="caution">
    <text evidence="2">The sequence shown here is derived from an EMBL/GenBank/DDBJ whole genome shotgun (WGS) entry which is preliminary data.</text>
</comment>
<organism evidence="2 3">
    <name type="scientific">Microlunatus parietis</name>
    <dbReference type="NCBI Taxonomy" id="682979"/>
    <lineage>
        <taxon>Bacteria</taxon>
        <taxon>Bacillati</taxon>
        <taxon>Actinomycetota</taxon>
        <taxon>Actinomycetes</taxon>
        <taxon>Propionibacteriales</taxon>
        <taxon>Propionibacteriaceae</taxon>
        <taxon>Microlunatus</taxon>
    </lineage>
</organism>
<gene>
    <name evidence="2" type="ORF">BKA15_004827</name>
</gene>
<dbReference type="EMBL" id="JACCBU010000001">
    <property type="protein sequence ID" value="NYE73498.1"/>
    <property type="molecule type" value="Genomic_DNA"/>
</dbReference>
<feature type="transmembrane region" description="Helical" evidence="1">
    <location>
        <begin position="131"/>
        <end position="149"/>
    </location>
</feature>
<sequence length="160" mass="17099">MHQLVVVIHVIAGTAGLLLGPVAMIIDSRRFAAGRRTTGPVTAGYAVIVGVVCLSGSGLVLLARPDLWWLIPVSVLTFGLTVLAVESARRRYHGWTHGYVHGMGGSFIAQVTALVVVAFAIDGPLRGGAELIAWLTPTAVGTILIEVWRRRLRFPLPSRS</sequence>
<feature type="transmembrane region" description="Helical" evidence="1">
    <location>
        <begin position="98"/>
        <end position="119"/>
    </location>
</feature>
<evidence type="ECO:0000313" key="3">
    <source>
        <dbReference type="Proteomes" id="UP000569914"/>
    </source>
</evidence>
<evidence type="ECO:0008006" key="4">
    <source>
        <dbReference type="Google" id="ProtNLM"/>
    </source>
</evidence>
<keyword evidence="3" id="KW-1185">Reference proteome</keyword>
<dbReference type="AlphaFoldDB" id="A0A7Y9LE60"/>
<dbReference type="Proteomes" id="UP000569914">
    <property type="component" value="Unassembled WGS sequence"/>
</dbReference>
<feature type="transmembrane region" description="Helical" evidence="1">
    <location>
        <begin position="6"/>
        <end position="26"/>
    </location>
</feature>